<accession>A0A5B7JAE0</accession>
<reference evidence="1 2" key="1">
    <citation type="submission" date="2019-05" db="EMBL/GenBank/DDBJ databases">
        <title>Another draft genome of Portunus trituberculatus and its Hox gene families provides insights of decapod evolution.</title>
        <authorList>
            <person name="Jeong J.-H."/>
            <person name="Song I."/>
            <person name="Kim S."/>
            <person name="Choi T."/>
            <person name="Kim D."/>
            <person name="Ryu S."/>
            <person name="Kim W."/>
        </authorList>
    </citation>
    <scope>NUCLEOTIDE SEQUENCE [LARGE SCALE GENOMIC DNA]</scope>
    <source>
        <tissue evidence="1">Muscle</tissue>
    </source>
</reference>
<name>A0A5B7JAE0_PORTR</name>
<organism evidence="1 2">
    <name type="scientific">Portunus trituberculatus</name>
    <name type="common">Swimming crab</name>
    <name type="synonym">Neptunus trituberculatus</name>
    <dbReference type="NCBI Taxonomy" id="210409"/>
    <lineage>
        <taxon>Eukaryota</taxon>
        <taxon>Metazoa</taxon>
        <taxon>Ecdysozoa</taxon>
        <taxon>Arthropoda</taxon>
        <taxon>Crustacea</taxon>
        <taxon>Multicrustacea</taxon>
        <taxon>Malacostraca</taxon>
        <taxon>Eumalacostraca</taxon>
        <taxon>Eucarida</taxon>
        <taxon>Decapoda</taxon>
        <taxon>Pleocyemata</taxon>
        <taxon>Brachyura</taxon>
        <taxon>Eubrachyura</taxon>
        <taxon>Portunoidea</taxon>
        <taxon>Portunidae</taxon>
        <taxon>Portuninae</taxon>
        <taxon>Portunus</taxon>
    </lineage>
</organism>
<sequence length="138" mass="16101">MIQTQLKERDENMANKMKGILKENLEKEIAEKKKSVIIFGLEEKRNVKYRPTREKEEIKSFKDLLKNLNDEDRQTLEEVEEIHRMGPYQEGIDELVDSERYQMGGFVLGDALSPSENVLKPFAKVNYSVIGMNIFSVF</sequence>
<evidence type="ECO:0000313" key="2">
    <source>
        <dbReference type="Proteomes" id="UP000324222"/>
    </source>
</evidence>
<comment type="caution">
    <text evidence="1">The sequence shown here is derived from an EMBL/GenBank/DDBJ whole genome shotgun (WGS) entry which is preliminary data.</text>
</comment>
<protein>
    <submittedName>
        <fullName evidence="1">Uncharacterized protein</fullName>
    </submittedName>
</protein>
<dbReference type="AlphaFoldDB" id="A0A5B7JAE0"/>
<dbReference type="EMBL" id="VSRR010093937">
    <property type="protein sequence ID" value="MPC93182.1"/>
    <property type="molecule type" value="Genomic_DNA"/>
</dbReference>
<proteinExistence type="predicted"/>
<evidence type="ECO:0000313" key="1">
    <source>
        <dbReference type="EMBL" id="MPC93182.1"/>
    </source>
</evidence>
<gene>
    <name evidence="1" type="ORF">E2C01_088304</name>
</gene>
<keyword evidence="2" id="KW-1185">Reference proteome</keyword>
<dbReference type="Proteomes" id="UP000324222">
    <property type="component" value="Unassembled WGS sequence"/>
</dbReference>